<feature type="region of interest" description="Disordered" evidence="1">
    <location>
        <begin position="128"/>
        <end position="149"/>
    </location>
</feature>
<evidence type="ECO:0000313" key="2">
    <source>
        <dbReference type="Proteomes" id="UP000095287"/>
    </source>
</evidence>
<organism evidence="2 3">
    <name type="scientific">Steinernema glaseri</name>
    <dbReference type="NCBI Taxonomy" id="37863"/>
    <lineage>
        <taxon>Eukaryota</taxon>
        <taxon>Metazoa</taxon>
        <taxon>Ecdysozoa</taxon>
        <taxon>Nematoda</taxon>
        <taxon>Chromadorea</taxon>
        <taxon>Rhabditida</taxon>
        <taxon>Tylenchina</taxon>
        <taxon>Panagrolaimomorpha</taxon>
        <taxon>Strongyloidoidea</taxon>
        <taxon>Steinernematidae</taxon>
        <taxon>Steinernema</taxon>
    </lineage>
</organism>
<evidence type="ECO:0000313" key="3">
    <source>
        <dbReference type="WBParaSite" id="L893_g8796.t1"/>
    </source>
</evidence>
<name>A0A1I8ATR2_9BILA</name>
<reference evidence="3" key="1">
    <citation type="submission" date="2016-11" db="UniProtKB">
        <authorList>
            <consortium name="WormBaseParasite"/>
        </authorList>
    </citation>
    <scope>IDENTIFICATION</scope>
</reference>
<feature type="compositionally biased region" description="Basic and acidic residues" evidence="1">
    <location>
        <begin position="130"/>
        <end position="149"/>
    </location>
</feature>
<proteinExistence type="predicted"/>
<dbReference type="Proteomes" id="UP000095287">
    <property type="component" value="Unplaced"/>
</dbReference>
<dbReference type="WBParaSite" id="L893_g8796.t1">
    <property type="protein sequence ID" value="L893_g8796.t1"/>
    <property type="gene ID" value="L893_g8796"/>
</dbReference>
<evidence type="ECO:0000256" key="1">
    <source>
        <dbReference type="SAM" id="MobiDB-lite"/>
    </source>
</evidence>
<keyword evidence="2" id="KW-1185">Reference proteome</keyword>
<protein>
    <submittedName>
        <fullName evidence="3">PLU-1 domain-containing protein</fullName>
    </submittedName>
</protein>
<sequence>MFFNENLENPPIDDDSVTLSDAEGHKVALDDFQDVISKLRKSWKDLSLNQLEDRVASEACIAKRLEDVLREKTNMDEETVIQKEWTYGICKYVADLEKWKIRLHMSDKLEQIRSDMRKLKRALNNLQDKQQSDDKLTREHDGNEESVQRNVREVHSTVLRLLSNCRFTFDDVKPLLGSGIISEENQNVDPQREDHTMRARELRVKMHKICERWTEEDVISALSEVDEESCKANKEYAARVEEDEQRIDELRRLSIDLRICIAKDFGNSERAAVALYNVLEAWERTE</sequence>
<accession>A0A1I8ATR2</accession>
<dbReference type="AlphaFoldDB" id="A0A1I8ATR2"/>